<proteinExistence type="predicted"/>
<dbReference type="InterPro" id="IPR018511">
    <property type="entry name" value="Hemolysin-typ_Ca-bd_CS"/>
</dbReference>
<organism evidence="2 3">
    <name type="scientific">Rhodovulum sulfidophilum</name>
    <name type="common">Rhodobacter sulfidophilus</name>
    <dbReference type="NCBI Taxonomy" id="35806"/>
    <lineage>
        <taxon>Bacteria</taxon>
        <taxon>Pseudomonadati</taxon>
        <taxon>Pseudomonadota</taxon>
        <taxon>Alphaproteobacteria</taxon>
        <taxon>Rhodobacterales</taxon>
        <taxon>Paracoccaceae</taxon>
        <taxon>Rhodovulum</taxon>
    </lineage>
</organism>
<dbReference type="Pfam" id="PF11790">
    <property type="entry name" value="Glyco_hydro_cc"/>
    <property type="match status" value="1"/>
</dbReference>
<reference evidence="2 3" key="1">
    <citation type="submission" date="2015-02" db="EMBL/GenBank/DDBJ databases">
        <title>Genome sequene of Rhodovulum sulfidophilum DSM 2351.</title>
        <authorList>
            <person name="Nagao N."/>
        </authorList>
    </citation>
    <scope>NUCLEOTIDE SEQUENCE [LARGE SCALE GENOMIC DNA]</scope>
    <source>
        <strain evidence="2 3">DSM 2351</strain>
    </source>
</reference>
<accession>A0A0D6B7U1</accession>
<dbReference type="PRINTS" id="PR00313">
    <property type="entry name" value="CABNDNGRPT"/>
</dbReference>
<dbReference type="InterPro" id="IPR017853">
    <property type="entry name" value="GH"/>
</dbReference>
<dbReference type="Gene3D" id="2.150.10.10">
    <property type="entry name" value="Serralysin-like metalloprotease, C-terminal"/>
    <property type="match status" value="3"/>
</dbReference>
<dbReference type="PANTHER" id="PTHR34154">
    <property type="entry name" value="ALKALI-SENSITIVE LINKAGE PROTEIN 1"/>
    <property type="match status" value="1"/>
</dbReference>
<sequence>MSIAHPEKIGLGTWDRDSRGSALDDLGKLGLAWYYTWSDWALYDADPSPDPAEFVGMVWDEQLVSQAALDRILAAGADTLLGFNEPDLARQAGVSVEQALDLWGALQATGLRLVSPAASQEQTLGDSSWLGRFMAGVETRGMGVDVIAVHYYSDSGDIAAFETWLKAVHDQYGKPVWVSEWVLADWTGARSFSAAEQAAFARAGAEMMDALDFVERHAWFAAYEGGDGWYLNSGLFDAAGNLTEVGRVFADLAAPVAPPTVAGSDGDDQLGGGAGAELMLGGAGDDLLTGGGADTLCGGTGNDTLRGSAAGDLLKGGAGDDLYMVVSTASAVLEEPGAGRDRVHATVGWTLGADLEDLTLGGGALEGTGNGLGNRLSGNAADNRLAGLGGDDTLQGGEGNDWLLGGEGADRLWGGAGGDLMEGGTGDDLYAVDTSSDLILERPGEGWDRVCAGIDWTLEDNLEHLTLTGTAALEGTGNGLANVLSGNPGQNLLYGLDGDDTLLGGAGDDGLIGGADEDRLWGGEGNDWLDGGEGDDVFDGGAGSDLMIGGAGADLFIFGGGWDRIADFEDDIDTLRLDHALWAGAAPGPDAVPDLAYATAEGVFLDFGDGNGILIEGLGTVGALIDDLQIL</sequence>
<dbReference type="Proteomes" id="UP000064912">
    <property type="component" value="Chromosome"/>
</dbReference>
<protein>
    <recommendedName>
        <fullName evidence="1">Asl1-like glycosyl hydrolase catalytic domain-containing protein</fullName>
    </recommendedName>
</protein>
<dbReference type="InterPro" id="IPR024655">
    <property type="entry name" value="Asl1_glyco_hydro_catalytic"/>
</dbReference>
<dbReference type="PATRIC" id="fig|35806.4.peg.3875"/>
<dbReference type="GO" id="GO:0005509">
    <property type="term" value="F:calcium ion binding"/>
    <property type="evidence" value="ECO:0007669"/>
    <property type="project" value="InterPro"/>
</dbReference>
<evidence type="ECO:0000313" key="2">
    <source>
        <dbReference type="EMBL" id="BAQ70905.1"/>
    </source>
</evidence>
<dbReference type="PROSITE" id="PS00330">
    <property type="entry name" value="HEMOLYSIN_CALCIUM"/>
    <property type="match status" value="2"/>
</dbReference>
<dbReference type="eggNOG" id="COG1595">
    <property type="taxonomic scope" value="Bacteria"/>
</dbReference>
<dbReference type="Pfam" id="PF00353">
    <property type="entry name" value="HemolysinCabind"/>
    <property type="match status" value="5"/>
</dbReference>
<dbReference type="GO" id="GO:0071966">
    <property type="term" value="P:fungal-type cell wall polysaccharide metabolic process"/>
    <property type="evidence" value="ECO:0007669"/>
    <property type="project" value="TreeGrafter"/>
</dbReference>
<dbReference type="AlphaFoldDB" id="A0A0D6B7U1"/>
<name>A0A0D6B7U1_RHOSU</name>
<feature type="domain" description="Asl1-like glycosyl hydrolase catalytic" evidence="1">
    <location>
        <begin position="28"/>
        <end position="249"/>
    </location>
</feature>
<evidence type="ECO:0000313" key="3">
    <source>
        <dbReference type="Proteomes" id="UP000064912"/>
    </source>
</evidence>
<dbReference type="SUPFAM" id="SSF51120">
    <property type="entry name" value="beta-Roll"/>
    <property type="match status" value="3"/>
</dbReference>
<evidence type="ECO:0000259" key="1">
    <source>
        <dbReference type="Pfam" id="PF11790"/>
    </source>
</evidence>
<gene>
    <name evidence="2" type="ORF">NHU_03780</name>
</gene>
<dbReference type="KEGG" id="rsu:NHU_03780"/>
<dbReference type="InterPro" id="IPR053183">
    <property type="entry name" value="ASL1"/>
</dbReference>
<dbReference type="InterPro" id="IPR001343">
    <property type="entry name" value="Hemolysn_Ca-bd"/>
</dbReference>
<dbReference type="InterPro" id="IPR011049">
    <property type="entry name" value="Serralysin-like_metalloprot_C"/>
</dbReference>
<dbReference type="PANTHER" id="PTHR34154:SF3">
    <property type="entry name" value="ALKALI-SENSITIVE LINKAGE PROTEIN 1"/>
    <property type="match status" value="1"/>
</dbReference>
<dbReference type="eggNOG" id="COG2931">
    <property type="taxonomic scope" value="Bacteria"/>
</dbReference>
<dbReference type="SUPFAM" id="SSF51445">
    <property type="entry name" value="(Trans)glycosidases"/>
    <property type="match status" value="1"/>
</dbReference>
<dbReference type="EMBL" id="AP014800">
    <property type="protein sequence ID" value="BAQ70905.1"/>
    <property type="molecule type" value="Genomic_DNA"/>
</dbReference>
<dbReference type="Gene3D" id="3.20.20.80">
    <property type="entry name" value="Glycosidases"/>
    <property type="match status" value="1"/>
</dbReference>